<dbReference type="GO" id="GO:0008800">
    <property type="term" value="F:beta-lactamase activity"/>
    <property type="evidence" value="ECO:0007669"/>
    <property type="project" value="UniProtKB-UniRule"/>
</dbReference>
<dbReference type="InterPro" id="IPR001586">
    <property type="entry name" value="Beta-lactam_class-C_AS"/>
</dbReference>
<evidence type="ECO:0000256" key="4">
    <source>
        <dbReference type="ARBA" id="ARBA00022801"/>
    </source>
</evidence>
<dbReference type="EC" id="3.5.2.6" evidence="3 6"/>
<evidence type="ECO:0000256" key="2">
    <source>
        <dbReference type="ARBA" id="ARBA00007840"/>
    </source>
</evidence>
<evidence type="ECO:0000256" key="5">
    <source>
        <dbReference type="ARBA" id="ARBA00023251"/>
    </source>
</evidence>
<keyword evidence="4 6" id="KW-0378">Hydrolase</keyword>
<evidence type="ECO:0000256" key="7">
    <source>
        <dbReference type="SAM" id="SignalP"/>
    </source>
</evidence>
<feature type="domain" description="Beta-lactamase-related" evidence="8">
    <location>
        <begin position="43"/>
        <end position="384"/>
    </location>
</feature>
<evidence type="ECO:0000313" key="10">
    <source>
        <dbReference type="Proteomes" id="UP000569732"/>
    </source>
</evidence>
<reference evidence="9 10" key="1">
    <citation type="submission" date="2020-07" db="EMBL/GenBank/DDBJ databases">
        <title>Endozoicomonas sp. nov., isolated from sediment.</title>
        <authorList>
            <person name="Gu T."/>
        </authorList>
    </citation>
    <scope>NUCLEOTIDE SEQUENCE [LARGE SCALE GENOMIC DNA]</scope>
    <source>
        <strain evidence="9 10">SM1973</strain>
    </source>
</reference>
<protein>
    <recommendedName>
        <fullName evidence="3 6">Beta-lactamase</fullName>
        <ecNumber evidence="3 6">3.5.2.6</ecNumber>
    </recommendedName>
</protein>
<sequence>MQTILRKTLICSAISFIVNTAAYAQTTQKSQSLKLIVDKQAHMLMDKYQIPGMAIGITIDGNRHYFNYGLANKATKQKITENTLFELGSVSKTFAATLASYAEIKGKLSMQDKASKYLPTLGNSPIGNTSLLQLATYTAGGLPLQFPAKVDSSEKMLAYYQSWQPEFTPGSKRQYSNPSIGLFGYLAALSMGTPYETLVENKLFSALGMSSSYINVPKEKLKDYAYGYSKSGEAVRVNPGMLDSEAYGVKSTTEDMLRYIEANMGMIPLEADINKALQNTHIGYYKASTLTQALGWETYPYPVKLNTLLAGNSVETILEAKPTKPFKSPQPANDNVFINKTGSTGGFGAYVSYIPAEKTGIVILANKFYPNTERVKAAFKLFKAVKAD</sequence>
<name>A0A853I884_9GAMM</name>
<keyword evidence="7" id="KW-0732">Signal</keyword>
<dbReference type="PANTHER" id="PTHR46825">
    <property type="entry name" value="D-ALANYL-D-ALANINE-CARBOXYPEPTIDASE/ENDOPEPTIDASE AMPH"/>
    <property type="match status" value="1"/>
</dbReference>
<dbReference type="Pfam" id="PF00144">
    <property type="entry name" value="Beta-lactamase"/>
    <property type="match status" value="1"/>
</dbReference>
<dbReference type="Gene3D" id="3.40.710.10">
    <property type="entry name" value="DD-peptidase/beta-lactamase superfamily"/>
    <property type="match status" value="1"/>
</dbReference>
<proteinExistence type="inferred from homology"/>
<dbReference type="InterPro" id="IPR012338">
    <property type="entry name" value="Beta-lactam/transpept-like"/>
</dbReference>
<evidence type="ECO:0000256" key="1">
    <source>
        <dbReference type="ARBA" id="ARBA00001526"/>
    </source>
</evidence>
<feature type="chain" id="PRO_5032637370" description="Beta-lactamase" evidence="7">
    <location>
        <begin position="25"/>
        <end position="388"/>
    </location>
</feature>
<evidence type="ECO:0000256" key="6">
    <source>
        <dbReference type="RuleBase" id="RU361140"/>
    </source>
</evidence>
<dbReference type="GO" id="GO:0017001">
    <property type="term" value="P:antibiotic catabolic process"/>
    <property type="evidence" value="ECO:0007669"/>
    <property type="project" value="InterPro"/>
</dbReference>
<dbReference type="InterPro" id="IPR001466">
    <property type="entry name" value="Beta-lactam-related"/>
</dbReference>
<dbReference type="PANTHER" id="PTHR46825:SF8">
    <property type="entry name" value="BETA-LACTAMASE-RELATED"/>
    <property type="match status" value="1"/>
</dbReference>
<dbReference type="GO" id="GO:0046677">
    <property type="term" value="P:response to antibiotic"/>
    <property type="evidence" value="ECO:0007669"/>
    <property type="project" value="UniProtKB-UniRule"/>
</dbReference>
<keyword evidence="10" id="KW-1185">Reference proteome</keyword>
<dbReference type="InterPro" id="IPR050491">
    <property type="entry name" value="AmpC-like"/>
</dbReference>
<dbReference type="NCBIfam" id="NF033085">
    <property type="entry name" value="bla_class_C"/>
    <property type="match status" value="1"/>
</dbReference>
<organism evidence="9 10">
    <name type="scientific">Spartinivicinus marinus</name>
    <dbReference type="NCBI Taxonomy" id="2994442"/>
    <lineage>
        <taxon>Bacteria</taxon>
        <taxon>Pseudomonadati</taxon>
        <taxon>Pseudomonadota</taxon>
        <taxon>Gammaproteobacteria</taxon>
        <taxon>Oceanospirillales</taxon>
        <taxon>Zooshikellaceae</taxon>
        <taxon>Spartinivicinus</taxon>
    </lineage>
</organism>
<dbReference type="PROSITE" id="PS00336">
    <property type="entry name" value="BETA_LACTAMASE_C"/>
    <property type="match status" value="1"/>
</dbReference>
<dbReference type="RefSeq" id="WP_180568322.1">
    <property type="nucleotide sequence ID" value="NZ_JACCKB010000012.1"/>
</dbReference>
<evidence type="ECO:0000256" key="3">
    <source>
        <dbReference type="ARBA" id="ARBA00012865"/>
    </source>
</evidence>
<dbReference type="GO" id="GO:0030288">
    <property type="term" value="C:outer membrane-bounded periplasmic space"/>
    <property type="evidence" value="ECO:0007669"/>
    <property type="project" value="InterPro"/>
</dbReference>
<gene>
    <name evidence="9" type="ORF">H0A36_09745</name>
</gene>
<evidence type="ECO:0000259" key="8">
    <source>
        <dbReference type="Pfam" id="PF00144"/>
    </source>
</evidence>
<comment type="similarity">
    <text evidence="2 6">Belongs to the class-C beta-lactamase family.</text>
</comment>
<feature type="signal peptide" evidence="7">
    <location>
        <begin position="1"/>
        <end position="24"/>
    </location>
</feature>
<comment type="catalytic activity">
    <reaction evidence="1 6">
        <text>a beta-lactam + H2O = a substituted beta-amino acid</text>
        <dbReference type="Rhea" id="RHEA:20401"/>
        <dbReference type="ChEBI" id="CHEBI:15377"/>
        <dbReference type="ChEBI" id="CHEBI:35627"/>
        <dbReference type="ChEBI" id="CHEBI:140347"/>
        <dbReference type="EC" id="3.5.2.6"/>
    </reaction>
</comment>
<dbReference type="InterPro" id="IPR058136">
    <property type="entry name" value="AmpC"/>
</dbReference>
<evidence type="ECO:0000313" key="9">
    <source>
        <dbReference type="EMBL" id="NYZ66294.1"/>
    </source>
</evidence>
<dbReference type="AlphaFoldDB" id="A0A853I884"/>
<accession>A0A853I884</accession>
<dbReference type="Proteomes" id="UP000569732">
    <property type="component" value="Unassembled WGS sequence"/>
</dbReference>
<dbReference type="EMBL" id="JACCKB010000012">
    <property type="protein sequence ID" value="NYZ66294.1"/>
    <property type="molecule type" value="Genomic_DNA"/>
</dbReference>
<dbReference type="SUPFAM" id="SSF56601">
    <property type="entry name" value="beta-lactamase/transpeptidase-like"/>
    <property type="match status" value="1"/>
</dbReference>
<keyword evidence="5 6" id="KW-0046">Antibiotic resistance</keyword>
<comment type="caution">
    <text evidence="9">The sequence shown here is derived from an EMBL/GenBank/DDBJ whole genome shotgun (WGS) entry which is preliminary data.</text>
</comment>